<dbReference type="InterPro" id="IPR009057">
    <property type="entry name" value="Homeodomain-like_sf"/>
</dbReference>
<dbReference type="Proteomes" id="UP000287533">
    <property type="component" value="Unassembled WGS sequence"/>
</dbReference>
<feature type="domain" description="HTH tetR-type" evidence="5">
    <location>
        <begin position="15"/>
        <end position="75"/>
    </location>
</feature>
<protein>
    <submittedName>
        <fullName evidence="6">TetR family transcriptional regulator</fullName>
    </submittedName>
</protein>
<evidence type="ECO:0000313" key="6">
    <source>
        <dbReference type="EMBL" id="RSX51372.1"/>
    </source>
</evidence>
<feature type="DNA-binding region" description="H-T-H motif" evidence="4">
    <location>
        <begin position="38"/>
        <end position="57"/>
    </location>
</feature>
<dbReference type="InterPro" id="IPR050109">
    <property type="entry name" value="HTH-type_TetR-like_transc_reg"/>
</dbReference>
<dbReference type="InterPro" id="IPR001647">
    <property type="entry name" value="HTH_TetR"/>
</dbReference>
<evidence type="ECO:0000259" key="5">
    <source>
        <dbReference type="PROSITE" id="PS50977"/>
    </source>
</evidence>
<dbReference type="InterPro" id="IPR036271">
    <property type="entry name" value="Tet_transcr_reg_TetR-rel_C_sf"/>
</dbReference>
<dbReference type="GO" id="GO:0003700">
    <property type="term" value="F:DNA-binding transcription factor activity"/>
    <property type="evidence" value="ECO:0007669"/>
    <property type="project" value="TreeGrafter"/>
</dbReference>
<name>A0A430FF51_9BIFI</name>
<dbReference type="SUPFAM" id="SSF46689">
    <property type="entry name" value="Homeodomain-like"/>
    <property type="match status" value="1"/>
</dbReference>
<dbReference type="AlphaFoldDB" id="A0A430FF51"/>
<dbReference type="Gene3D" id="1.10.357.10">
    <property type="entry name" value="Tetracycline Repressor, domain 2"/>
    <property type="match status" value="1"/>
</dbReference>
<dbReference type="Pfam" id="PF16859">
    <property type="entry name" value="TetR_C_11"/>
    <property type="match status" value="1"/>
</dbReference>
<sequence>MTSMISTPRATRTREATDRKITQATLDILISDGIGAMTIEEVSRRSGVAKTTIYRRYRNTDDLLHHLQIEAVNLPEFEHLETTREGLHTLLERVAASFNSEIGLKAVGAVLSTNNQAVHGLARQIIDPAQQRFAQFIARGVANKTFCANADARFLFDTVLGSMLAAKALTPDTADAWADRMTTLLWPALARM</sequence>
<accession>A0A430FF51</accession>
<dbReference type="EMBL" id="QXGL01000007">
    <property type="protein sequence ID" value="RSX51372.1"/>
    <property type="molecule type" value="Genomic_DNA"/>
</dbReference>
<dbReference type="SUPFAM" id="SSF48498">
    <property type="entry name" value="Tetracyclin repressor-like, C-terminal domain"/>
    <property type="match status" value="1"/>
</dbReference>
<dbReference type="PANTHER" id="PTHR30055">
    <property type="entry name" value="HTH-TYPE TRANSCRIPTIONAL REGULATOR RUTR"/>
    <property type="match status" value="1"/>
</dbReference>
<reference evidence="6 7" key="1">
    <citation type="submission" date="2018-09" db="EMBL/GenBank/DDBJ databases">
        <title>Characterization of the phylogenetic diversity of five novel species belonging to the genus Bifidobacterium.</title>
        <authorList>
            <person name="Lugli G.A."/>
            <person name="Duranti S."/>
            <person name="Milani C."/>
        </authorList>
    </citation>
    <scope>NUCLEOTIDE SEQUENCE [LARGE SCALE GENOMIC DNA]</scope>
    <source>
        <strain evidence="6 7">2034B</strain>
    </source>
</reference>
<proteinExistence type="predicted"/>
<dbReference type="InterPro" id="IPR011075">
    <property type="entry name" value="TetR_C"/>
</dbReference>
<keyword evidence="7" id="KW-1185">Reference proteome</keyword>
<keyword evidence="3" id="KW-0804">Transcription</keyword>
<dbReference type="OrthoDB" id="9796019at2"/>
<evidence type="ECO:0000256" key="1">
    <source>
        <dbReference type="ARBA" id="ARBA00023015"/>
    </source>
</evidence>
<evidence type="ECO:0000256" key="2">
    <source>
        <dbReference type="ARBA" id="ARBA00023125"/>
    </source>
</evidence>
<evidence type="ECO:0000256" key="3">
    <source>
        <dbReference type="ARBA" id="ARBA00023163"/>
    </source>
</evidence>
<dbReference type="Pfam" id="PF00440">
    <property type="entry name" value="TetR_N"/>
    <property type="match status" value="1"/>
</dbReference>
<comment type="caution">
    <text evidence="6">The sequence shown here is derived from an EMBL/GenBank/DDBJ whole genome shotgun (WGS) entry which is preliminary data.</text>
</comment>
<dbReference type="PROSITE" id="PS50977">
    <property type="entry name" value="HTH_TETR_2"/>
    <property type="match status" value="1"/>
</dbReference>
<organism evidence="6 7">
    <name type="scientific">Bifidobacterium goeldii</name>
    <dbReference type="NCBI Taxonomy" id="2306975"/>
    <lineage>
        <taxon>Bacteria</taxon>
        <taxon>Bacillati</taxon>
        <taxon>Actinomycetota</taxon>
        <taxon>Actinomycetes</taxon>
        <taxon>Bifidobacteriales</taxon>
        <taxon>Bifidobacteriaceae</taxon>
        <taxon>Bifidobacterium</taxon>
    </lineage>
</organism>
<evidence type="ECO:0000313" key="7">
    <source>
        <dbReference type="Proteomes" id="UP000287533"/>
    </source>
</evidence>
<gene>
    <name evidence="6" type="ORF">D2E25_1806</name>
</gene>
<keyword evidence="2 4" id="KW-0238">DNA-binding</keyword>
<dbReference type="RefSeq" id="WP_125982063.1">
    <property type="nucleotide sequence ID" value="NZ_QXGL01000007.1"/>
</dbReference>
<keyword evidence="1" id="KW-0805">Transcription regulation</keyword>
<dbReference type="PANTHER" id="PTHR30055:SF148">
    <property type="entry name" value="TETR-FAMILY TRANSCRIPTIONAL REGULATOR"/>
    <property type="match status" value="1"/>
</dbReference>
<dbReference type="Gene3D" id="1.10.10.60">
    <property type="entry name" value="Homeodomain-like"/>
    <property type="match status" value="1"/>
</dbReference>
<evidence type="ECO:0000256" key="4">
    <source>
        <dbReference type="PROSITE-ProRule" id="PRU00335"/>
    </source>
</evidence>
<dbReference type="GO" id="GO:0000976">
    <property type="term" value="F:transcription cis-regulatory region binding"/>
    <property type="evidence" value="ECO:0007669"/>
    <property type="project" value="TreeGrafter"/>
</dbReference>